<dbReference type="PROSITE" id="PS51677">
    <property type="entry name" value="NODB"/>
    <property type="match status" value="1"/>
</dbReference>
<dbReference type="RefSeq" id="WP_275108794.1">
    <property type="nucleotide sequence ID" value="NZ_JAKJSC010000001.1"/>
</dbReference>
<dbReference type="Gene3D" id="3.20.20.370">
    <property type="entry name" value="Glycoside hydrolase/deacetylase"/>
    <property type="match status" value="1"/>
</dbReference>
<reference evidence="4 5" key="1">
    <citation type="submission" date="2022-01" db="EMBL/GenBank/DDBJ databases">
        <title>Labilibaculum sp. nov, a marine bacterium isolated from Antarctica.</title>
        <authorList>
            <person name="Dai W."/>
        </authorList>
    </citation>
    <scope>NUCLEOTIDE SEQUENCE [LARGE SCALE GENOMIC DNA]</scope>
    <source>
        <strain evidence="4 5">DW002</strain>
    </source>
</reference>
<keyword evidence="2" id="KW-0732">Signal</keyword>
<organism evidence="4 5">
    <name type="scientific">Paralabilibaculum antarcticum</name>
    <dbReference type="NCBI Taxonomy" id="2912572"/>
    <lineage>
        <taxon>Bacteria</taxon>
        <taxon>Pseudomonadati</taxon>
        <taxon>Bacteroidota</taxon>
        <taxon>Bacteroidia</taxon>
        <taxon>Marinilabiliales</taxon>
        <taxon>Marinifilaceae</taxon>
        <taxon>Paralabilibaculum</taxon>
    </lineage>
</organism>
<comment type="caution">
    <text evidence="4">The sequence shown here is derived from an EMBL/GenBank/DDBJ whole genome shotgun (WGS) entry which is preliminary data.</text>
</comment>
<dbReference type="InterPro" id="IPR011330">
    <property type="entry name" value="Glyco_hydro/deAcase_b/a-brl"/>
</dbReference>
<dbReference type="PANTHER" id="PTHR34216:SF3">
    <property type="entry name" value="POLY-BETA-1,6-N-ACETYL-D-GLUCOSAMINE N-DEACETYLASE"/>
    <property type="match status" value="1"/>
</dbReference>
<comment type="subcellular location">
    <subcellularLocation>
        <location evidence="1">Secreted</location>
    </subcellularLocation>
</comment>
<dbReference type="InterPro" id="IPR051398">
    <property type="entry name" value="Polysacch_Deacetylase"/>
</dbReference>
<dbReference type="CDD" id="cd10918">
    <property type="entry name" value="CE4_NodB_like_5s_6s"/>
    <property type="match status" value="1"/>
</dbReference>
<dbReference type="Proteomes" id="UP001528920">
    <property type="component" value="Unassembled WGS sequence"/>
</dbReference>
<evidence type="ECO:0000256" key="2">
    <source>
        <dbReference type="ARBA" id="ARBA00022729"/>
    </source>
</evidence>
<evidence type="ECO:0000313" key="5">
    <source>
        <dbReference type="Proteomes" id="UP001528920"/>
    </source>
</evidence>
<dbReference type="PANTHER" id="PTHR34216">
    <property type="match status" value="1"/>
</dbReference>
<evidence type="ECO:0000259" key="3">
    <source>
        <dbReference type="PROSITE" id="PS51677"/>
    </source>
</evidence>
<evidence type="ECO:0000256" key="1">
    <source>
        <dbReference type="ARBA" id="ARBA00004613"/>
    </source>
</evidence>
<proteinExistence type="predicted"/>
<keyword evidence="5" id="KW-1185">Reference proteome</keyword>
<dbReference type="Pfam" id="PF01522">
    <property type="entry name" value="Polysacc_deac_1"/>
    <property type="match status" value="1"/>
</dbReference>
<gene>
    <name evidence="4" type="ORF">L3049_05485</name>
</gene>
<dbReference type="InterPro" id="IPR002509">
    <property type="entry name" value="NODB_dom"/>
</dbReference>
<dbReference type="EMBL" id="JAKJSC010000001">
    <property type="protein sequence ID" value="MDE5417454.1"/>
    <property type="molecule type" value="Genomic_DNA"/>
</dbReference>
<dbReference type="SUPFAM" id="SSF88713">
    <property type="entry name" value="Glycoside hydrolase/deacetylase"/>
    <property type="match status" value="1"/>
</dbReference>
<accession>A0ABT5VPU6</accession>
<evidence type="ECO:0000313" key="4">
    <source>
        <dbReference type="EMBL" id="MDE5417454.1"/>
    </source>
</evidence>
<feature type="domain" description="NodB homology" evidence="3">
    <location>
        <begin position="78"/>
        <end position="311"/>
    </location>
</feature>
<protein>
    <submittedName>
        <fullName evidence="4">Polysaccharide deacetylase family protein</fullName>
    </submittedName>
</protein>
<sequence>MNSFKKKIGDLLGFIVILLFKNKGLKKFDKHVLSIYFHNPSPFLFKGIVRFLRRNNFRFISESEMLIMKRTRLEIDERMVFISFDDGWKGNLKLLPTIEKYQIPITIFVPVKPVVTGNFWWEYAPFIIKEFDEITSLEDLKVMRNSQRVAYVNKVVAKHDLKRSAIDLSDLQLLHKHPLINIGSHTYHHPISIKCTEEELAFEYSDSKKTLEAWLNTEIKSFAYPNGDYDERDLELLSENNYQIAFTTNPALETDDLGIYEVPRVSINTKGGKYENISRMLGLWHQYVQPVQQRFKSDRKNISVQVIDQYS</sequence>
<name>A0ABT5VPU6_9BACT</name>